<feature type="signal peptide" evidence="9">
    <location>
        <begin position="1"/>
        <end position="31"/>
    </location>
</feature>
<comment type="catalytic activity">
    <reaction evidence="7">
        <text>L-threonyl-[protein] + ATP = O-phospho-L-threonyl-[protein] + ADP + H(+)</text>
        <dbReference type="Rhea" id="RHEA:46608"/>
        <dbReference type="Rhea" id="RHEA-COMP:11060"/>
        <dbReference type="Rhea" id="RHEA-COMP:11605"/>
        <dbReference type="ChEBI" id="CHEBI:15378"/>
        <dbReference type="ChEBI" id="CHEBI:30013"/>
        <dbReference type="ChEBI" id="CHEBI:30616"/>
        <dbReference type="ChEBI" id="CHEBI:61977"/>
        <dbReference type="ChEBI" id="CHEBI:456216"/>
        <dbReference type="EC" id="2.7.11.1"/>
    </reaction>
</comment>
<keyword evidence="4" id="KW-0547">Nucleotide-binding</keyword>
<gene>
    <name evidence="11" type="ORF">FPE_LOCUS12320</name>
</gene>
<organism evidence="11 12">
    <name type="scientific">Fraxinus pennsylvanica</name>
    <dbReference type="NCBI Taxonomy" id="56036"/>
    <lineage>
        <taxon>Eukaryota</taxon>
        <taxon>Viridiplantae</taxon>
        <taxon>Streptophyta</taxon>
        <taxon>Embryophyta</taxon>
        <taxon>Tracheophyta</taxon>
        <taxon>Spermatophyta</taxon>
        <taxon>Magnoliopsida</taxon>
        <taxon>eudicotyledons</taxon>
        <taxon>Gunneridae</taxon>
        <taxon>Pentapetalae</taxon>
        <taxon>asterids</taxon>
        <taxon>lamiids</taxon>
        <taxon>Lamiales</taxon>
        <taxon>Oleaceae</taxon>
        <taxon>Oleeae</taxon>
        <taxon>Fraxinus</taxon>
    </lineage>
</organism>
<dbReference type="SUPFAM" id="SSF56112">
    <property type="entry name" value="Protein kinase-like (PK-like)"/>
    <property type="match status" value="1"/>
</dbReference>
<evidence type="ECO:0000256" key="9">
    <source>
        <dbReference type="SAM" id="SignalP"/>
    </source>
</evidence>
<keyword evidence="9" id="KW-0732">Signal</keyword>
<dbReference type="InterPro" id="IPR011009">
    <property type="entry name" value="Kinase-like_dom_sf"/>
</dbReference>
<evidence type="ECO:0000313" key="11">
    <source>
        <dbReference type="EMBL" id="CAI9764890.1"/>
    </source>
</evidence>
<evidence type="ECO:0000256" key="7">
    <source>
        <dbReference type="ARBA" id="ARBA00047899"/>
    </source>
</evidence>
<accession>A0AAD2DVM4</accession>
<dbReference type="EC" id="2.7.11.1" evidence="1"/>
<keyword evidence="6" id="KW-0067">ATP-binding</keyword>
<dbReference type="PANTHER" id="PTHR13902">
    <property type="entry name" value="SERINE/THREONINE-PROTEIN KINASE WNK WITH NO LYSINE -RELATED"/>
    <property type="match status" value="1"/>
</dbReference>
<keyword evidence="3" id="KW-0808">Transferase</keyword>
<evidence type="ECO:0000256" key="3">
    <source>
        <dbReference type="ARBA" id="ARBA00022679"/>
    </source>
</evidence>
<evidence type="ECO:0000256" key="8">
    <source>
        <dbReference type="ARBA" id="ARBA00048679"/>
    </source>
</evidence>
<dbReference type="PROSITE" id="PS50011">
    <property type="entry name" value="PROTEIN_KINASE_DOM"/>
    <property type="match status" value="1"/>
</dbReference>
<name>A0AAD2DVM4_9LAMI</name>
<dbReference type="Gene3D" id="3.30.200.20">
    <property type="entry name" value="Phosphorylase Kinase, domain 1"/>
    <property type="match status" value="1"/>
</dbReference>
<keyword evidence="2" id="KW-0723">Serine/threonine-protein kinase</keyword>
<evidence type="ECO:0000256" key="5">
    <source>
        <dbReference type="ARBA" id="ARBA00022777"/>
    </source>
</evidence>
<dbReference type="Pfam" id="PF00069">
    <property type="entry name" value="Pkinase"/>
    <property type="match status" value="1"/>
</dbReference>
<dbReference type="GO" id="GO:0005524">
    <property type="term" value="F:ATP binding"/>
    <property type="evidence" value="ECO:0007669"/>
    <property type="project" value="UniProtKB-KW"/>
</dbReference>
<dbReference type="InterPro" id="IPR000719">
    <property type="entry name" value="Prot_kinase_dom"/>
</dbReference>
<evidence type="ECO:0000259" key="10">
    <source>
        <dbReference type="PROSITE" id="PS50011"/>
    </source>
</evidence>
<dbReference type="AlphaFoldDB" id="A0AAD2DVM4"/>
<keyword evidence="12" id="KW-1185">Reference proteome</keyword>
<dbReference type="GO" id="GO:0004674">
    <property type="term" value="F:protein serine/threonine kinase activity"/>
    <property type="evidence" value="ECO:0007669"/>
    <property type="project" value="UniProtKB-KW"/>
</dbReference>
<keyword evidence="5" id="KW-0418">Kinase</keyword>
<dbReference type="FunFam" id="3.30.200.20:FF:000075">
    <property type="entry name" value="Probable serine/threonine-protein kinase WNK1"/>
    <property type="match status" value="1"/>
</dbReference>
<dbReference type="Proteomes" id="UP000834106">
    <property type="component" value="Chromosome 7"/>
</dbReference>
<proteinExistence type="predicted"/>
<dbReference type="EMBL" id="OU503042">
    <property type="protein sequence ID" value="CAI9764890.1"/>
    <property type="molecule type" value="Genomic_DNA"/>
</dbReference>
<comment type="catalytic activity">
    <reaction evidence="8">
        <text>L-seryl-[protein] + ATP = O-phospho-L-seryl-[protein] + ADP + H(+)</text>
        <dbReference type="Rhea" id="RHEA:17989"/>
        <dbReference type="Rhea" id="RHEA-COMP:9863"/>
        <dbReference type="Rhea" id="RHEA-COMP:11604"/>
        <dbReference type="ChEBI" id="CHEBI:15378"/>
        <dbReference type="ChEBI" id="CHEBI:29999"/>
        <dbReference type="ChEBI" id="CHEBI:30616"/>
        <dbReference type="ChEBI" id="CHEBI:83421"/>
        <dbReference type="ChEBI" id="CHEBI:456216"/>
        <dbReference type="EC" id="2.7.11.1"/>
    </reaction>
</comment>
<protein>
    <recommendedName>
        <fullName evidence="1">non-specific serine/threonine protein kinase</fullName>
        <ecNumber evidence="1">2.7.11.1</ecNumber>
    </recommendedName>
</protein>
<evidence type="ECO:0000313" key="12">
    <source>
        <dbReference type="Proteomes" id="UP000834106"/>
    </source>
</evidence>
<evidence type="ECO:0000256" key="2">
    <source>
        <dbReference type="ARBA" id="ARBA00022527"/>
    </source>
</evidence>
<sequence>MLLLSSILLVERWWWLLLWLWSFTGMSSSAAFELPHFGNGNSCFSVCYGGNDKPPDYEDDCVEKCPRGVMMLLKFVSTFIHVYPMDFCFLLQYNKVLGKGAIKTAYKAFDQLDGIKVAWNQVKINDVLHAPEDLEKLYSEVHILRQLKHDNIIKSYDSWIDDKKKTFNMITELFTSESQGRQTFESKKVSKDVITEHK</sequence>
<reference evidence="11" key="1">
    <citation type="submission" date="2023-05" db="EMBL/GenBank/DDBJ databases">
        <authorList>
            <person name="Huff M."/>
        </authorList>
    </citation>
    <scope>NUCLEOTIDE SEQUENCE</scope>
</reference>
<feature type="chain" id="PRO_5042115518" description="non-specific serine/threonine protein kinase" evidence="9">
    <location>
        <begin position="32"/>
        <end position="198"/>
    </location>
</feature>
<dbReference type="InterPro" id="IPR050588">
    <property type="entry name" value="WNK_Ser-Thr_kinase"/>
</dbReference>
<evidence type="ECO:0000256" key="6">
    <source>
        <dbReference type="ARBA" id="ARBA00022840"/>
    </source>
</evidence>
<evidence type="ECO:0000256" key="4">
    <source>
        <dbReference type="ARBA" id="ARBA00022741"/>
    </source>
</evidence>
<evidence type="ECO:0000256" key="1">
    <source>
        <dbReference type="ARBA" id="ARBA00012513"/>
    </source>
</evidence>
<feature type="domain" description="Protein kinase" evidence="10">
    <location>
        <begin position="91"/>
        <end position="198"/>
    </location>
</feature>